<evidence type="ECO:0000313" key="1">
    <source>
        <dbReference type="EMBL" id="GJE92534.1"/>
    </source>
</evidence>
<evidence type="ECO:0000313" key="2">
    <source>
        <dbReference type="Proteomes" id="UP000703269"/>
    </source>
</evidence>
<keyword evidence="2" id="KW-1185">Reference proteome</keyword>
<proteinExistence type="predicted"/>
<gene>
    <name evidence="1" type="ORF">PsYK624_086880</name>
</gene>
<protein>
    <recommendedName>
        <fullName evidence="3">F-box domain-containing protein</fullName>
    </recommendedName>
</protein>
<organism evidence="1 2">
    <name type="scientific">Phanerochaete sordida</name>
    <dbReference type="NCBI Taxonomy" id="48140"/>
    <lineage>
        <taxon>Eukaryota</taxon>
        <taxon>Fungi</taxon>
        <taxon>Dikarya</taxon>
        <taxon>Basidiomycota</taxon>
        <taxon>Agaricomycotina</taxon>
        <taxon>Agaricomycetes</taxon>
        <taxon>Polyporales</taxon>
        <taxon>Phanerochaetaceae</taxon>
        <taxon>Phanerochaete</taxon>
    </lineage>
</organism>
<name>A0A9P3GDU9_9APHY</name>
<dbReference type="EMBL" id="BPQB01000027">
    <property type="protein sequence ID" value="GJE92534.1"/>
    <property type="molecule type" value="Genomic_DNA"/>
</dbReference>
<reference evidence="1 2" key="1">
    <citation type="submission" date="2021-08" db="EMBL/GenBank/DDBJ databases">
        <title>Draft Genome Sequence of Phanerochaete sordida strain YK-624.</title>
        <authorList>
            <person name="Mori T."/>
            <person name="Dohra H."/>
            <person name="Suzuki T."/>
            <person name="Kawagishi H."/>
            <person name="Hirai H."/>
        </authorList>
    </citation>
    <scope>NUCLEOTIDE SEQUENCE [LARGE SCALE GENOMIC DNA]</scope>
    <source>
        <strain evidence="1 2">YK-624</strain>
    </source>
</reference>
<accession>A0A9P3GDU9</accession>
<sequence>MPSSANWKMLDDILQIPPYLGLERITVSGFPIYPGSPHALLSGNLHAYRERDAVADQQAIAKLLPITHNRRALHHWDHPDGTPTRSPARVDAFMPTEVCERIIDLVANAPGEYYVGIVWPEDVQATLAACSLTCRAWRARAQAYLFRALILAGDEAALGRFRRLLTRNPMLSPFVRTCTLYSAPSSPSSALHIAPLSLSPMLPDVESLRILNGTLHIPPRAPFGPCMRRLSSVVQLMLIQVTLPSLADLRRVVCACRQVKELVIMGCEWPHTPATRTSHSARSTCGRSGPRTQVRLTKIALDFPTECAGDPRVVRFLQWLAGSGVMSSAEHISVYPMAVASTELLKAVGAFVCAASRTLEGLYVSMTPTVDFSSLTEAIVQCSKLRWLEFIVPLESTIFAQLAVLLSAGLSQAQAQRELCLRLTLIHPGGAVAEATDEEWRQLDEALEAVGPKILSDVVIYRRFLAGPSTCTDSLDWRLHEDCDDDRLYQRLGDLLPQTCKSKRLWARPASPESGAIYSRIEGSCSRI</sequence>
<dbReference type="Proteomes" id="UP000703269">
    <property type="component" value="Unassembled WGS sequence"/>
</dbReference>
<comment type="caution">
    <text evidence="1">The sequence shown here is derived from an EMBL/GenBank/DDBJ whole genome shotgun (WGS) entry which is preliminary data.</text>
</comment>
<dbReference type="OrthoDB" id="2757906at2759"/>
<evidence type="ECO:0008006" key="3">
    <source>
        <dbReference type="Google" id="ProtNLM"/>
    </source>
</evidence>
<dbReference type="AlphaFoldDB" id="A0A9P3GDU9"/>